<dbReference type="EMBL" id="JBHSFH010000010">
    <property type="protein sequence ID" value="MFC4496371.1"/>
    <property type="molecule type" value="Genomic_DNA"/>
</dbReference>
<dbReference type="InterPro" id="IPR017850">
    <property type="entry name" value="Alkaline_phosphatase_core_sf"/>
</dbReference>
<keyword evidence="2" id="KW-1133">Transmembrane helix</keyword>
<feature type="compositionally biased region" description="Basic and acidic residues" evidence="1">
    <location>
        <begin position="624"/>
        <end position="668"/>
    </location>
</feature>
<feature type="transmembrane region" description="Helical" evidence="2">
    <location>
        <begin position="235"/>
        <end position="255"/>
    </location>
</feature>
<feature type="region of interest" description="Disordered" evidence="1">
    <location>
        <begin position="617"/>
        <end position="668"/>
    </location>
</feature>
<keyword evidence="2" id="KW-0812">Transmembrane</keyword>
<feature type="transmembrane region" description="Helical" evidence="2">
    <location>
        <begin position="200"/>
        <end position="223"/>
    </location>
</feature>
<evidence type="ECO:0000313" key="4">
    <source>
        <dbReference type="Proteomes" id="UP001595997"/>
    </source>
</evidence>
<sequence>MPLFTSSRQLQKKEKATPEGGRTTEGSPETAPAAADAADEAGTDTTTGEGRPRGERADGTGTPADGGPGSTDDAPAARGWRAKYPAAALYVKHGTTVLAAALVLAALLLPNEINRLTLGAFLRIPGEAIFGVAFLLILPPKAKRAAATVMGAVLGLLTVLKFIDMGFYQFLDRPFDLVLDWVLFDDAEAFLEDSVGKAGAVVAVIGVVVLVVLLLVLTALAVRRLSRIVLMHSQVAMRTTLTLGTVWFTLAALAVPGDGVPVAAKITAGLVNNRVEQVGDGLKDERVFAKEAAHDKFEGTPPDRLLTGLRGKDVIFAFVESYGRDAIENPEMSSGVNRALADGKERLEGAGFSSRSGWLTSPVTGSGSWMAHATFMSGLWIDNQQRYRTLTSSDRFTLTRAFRRTGDWRTAGMMPGVTKAWPEGKFYGLDHVYDSREMGYKGPKFSWSPVPDQYTMSAYERLESGKKDRKPLMTEIILATSHNPWAPLPKMIGWDEVGDGSVYHRIKKEGKDPKDVWRDERKVRQEYARSVQYSMHTLTSYLEKYGDDDTVLVVLGDHQPVPTVVGNHASRDVPISIVARDEKVMDRISDWDWADGLKPGKESPVWRMDKFRDRFMTAYGPDGGSRKADDSGKPEQPDDSGKAKQPEDSGKAEQPEDSGKSDDSGKKE</sequence>
<keyword evidence="4" id="KW-1185">Reference proteome</keyword>
<dbReference type="Gene3D" id="3.40.720.10">
    <property type="entry name" value="Alkaline Phosphatase, subunit A"/>
    <property type="match status" value="1"/>
</dbReference>
<reference evidence="4" key="1">
    <citation type="journal article" date="2019" name="Int. J. Syst. Evol. Microbiol.">
        <title>The Global Catalogue of Microorganisms (GCM) 10K type strain sequencing project: providing services to taxonomists for standard genome sequencing and annotation.</title>
        <authorList>
            <consortium name="The Broad Institute Genomics Platform"/>
            <consortium name="The Broad Institute Genome Sequencing Center for Infectious Disease"/>
            <person name="Wu L."/>
            <person name="Ma J."/>
        </authorList>
    </citation>
    <scope>NUCLEOTIDE SEQUENCE [LARGE SCALE GENOMIC DNA]</scope>
    <source>
        <strain evidence="4">CGMCC 4.7357</strain>
    </source>
</reference>
<feature type="region of interest" description="Disordered" evidence="1">
    <location>
        <begin position="1"/>
        <end position="77"/>
    </location>
</feature>
<evidence type="ECO:0000256" key="1">
    <source>
        <dbReference type="SAM" id="MobiDB-lite"/>
    </source>
</evidence>
<feature type="transmembrane region" description="Helical" evidence="2">
    <location>
        <begin position="145"/>
        <end position="163"/>
    </location>
</feature>
<evidence type="ECO:0000313" key="3">
    <source>
        <dbReference type="EMBL" id="MFC4496371.1"/>
    </source>
</evidence>
<dbReference type="SUPFAM" id="SSF53649">
    <property type="entry name" value="Alkaline phosphatase-like"/>
    <property type="match status" value="1"/>
</dbReference>
<organism evidence="3 4">
    <name type="scientific">Streptomyces ovatisporus</name>
    <dbReference type="NCBI Taxonomy" id="1128682"/>
    <lineage>
        <taxon>Bacteria</taxon>
        <taxon>Bacillati</taxon>
        <taxon>Actinomycetota</taxon>
        <taxon>Actinomycetes</taxon>
        <taxon>Kitasatosporales</taxon>
        <taxon>Streptomycetaceae</taxon>
        <taxon>Streptomyces</taxon>
    </lineage>
</organism>
<name>A0ABV9ABY4_9ACTN</name>
<dbReference type="RefSeq" id="WP_386450313.1">
    <property type="nucleotide sequence ID" value="NZ_JBHSFH010000010.1"/>
</dbReference>
<gene>
    <name evidence="3" type="ORF">ACFPA8_19785</name>
</gene>
<keyword evidence="2" id="KW-0472">Membrane</keyword>
<feature type="transmembrane region" description="Helical" evidence="2">
    <location>
        <begin position="120"/>
        <end position="138"/>
    </location>
</feature>
<feature type="transmembrane region" description="Helical" evidence="2">
    <location>
        <begin position="87"/>
        <end position="108"/>
    </location>
</feature>
<protein>
    <submittedName>
        <fullName evidence="3">Sulfatase</fullName>
    </submittedName>
</protein>
<evidence type="ECO:0000256" key="2">
    <source>
        <dbReference type="SAM" id="Phobius"/>
    </source>
</evidence>
<proteinExistence type="predicted"/>
<accession>A0ABV9ABY4</accession>
<dbReference type="Proteomes" id="UP001595997">
    <property type="component" value="Unassembled WGS sequence"/>
</dbReference>
<comment type="caution">
    <text evidence="3">The sequence shown here is derived from an EMBL/GenBank/DDBJ whole genome shotgun (WGS) entry which is preliminary data.</text>
</comment>